<dbReference type="EMBL" id="CP120983">
    <property type="protein sequence ID" value="WLQ63478.1"/>
    <property type="molecule type" value="Genomic_DNA"/>
</dbReference>
<dbReference type="InterPro" id="IPR050229">
    <property type="entry name" value="GlpE_sulfurtransferase"/>
</dbReference>
<organism evidence="3 4">
    <name type="scientific">Streptomyces glycanivorans</name>
    <dbReference type="NCBI Taxonomy" id="3033808"/>
    <lineage>
        <taxon>Bacteria</taxon>
        <taxon>Bacillati</taxon>
        <taxon>Actinomycetota</taxon>
        <taxon>Actinomycetes</taxon>
        <taxon>Kitasatosporales</taxon>
        <taxon>Streptomycetaceae</taxon>
        <taxon>Streptomyces</taxon>
    </lineage>
</organism>
<protein>
    <submittedName>
        <fullName evidence="3">Rhodanese-like domain-containing protein</fullName>
    </submittedName>
</protein>
<feature type="region of interest" description="Disordered" evidence="1">
    <location>
        <begin position="135"/>
        <end position="157"/>
    </location>
</feature>
<evidence type="ECO:0000259" key="2">
    <source>
        <dbReference type="PROSITE" id="PS50206"/>
    </source>
</evidence>
<keyword evidence="4" id="KW-1185">Reference proteome</keyword>
<dbReference type="PANTHER" id="PTHR43031:SF1">
    <property type="entry name" value="PYRIDINE NUCLEOTIDE-DISULPHIDE OXIDOREDUCTASE"/>
    <property type="match status" value="1"/>
</dbReference>
<dbReference type="InterPro" id="IPR036873">
    <property type="entry name" value="Rhodanese-like_dom_sf"/>
</dbReference>
<dbReference type="PROSITE" id="PS50206">
    <property type="entry name" value="RHODANESE_3"/>
    <property type="match status" value="1"/>
</dbReference>
<accession>A0ABY9JB26</accession>
<dbReference type="SUPFAM" id="SSF52821">
    <property type="entry name" value="Rhodanese/Cell cycle control phosphatase"/>
    <property type="match status" value="1"/>
</dbReference>
<sequence length="157" mass="16911">MSLVRRDLPPPRAADSVAARFTAQLQIHTDVHDVAADLEAGADGLVIIDTRPHESWRNGHLPGAIPMRAESVATEAAGRVPPGFVVVTYGWGPACDSATRAAQQFALLGYRVKEMLGGYEYWVRRGLPVLTPDGLFRSWPDPRTGPAPAPSAEGMSR</sequence>
<dbReference type="Gene3D" id="3.40.250.10">
    <property type="entry name" value="Rhodanese-like domain"/>
    <property type="match status" value="1"/>
</dbReference>
<proteinExistence type="predicted"/>
<reference evidence="3 4" key="1">
    <citation type="submission" date="2023-03" db="EMBL/GenBank/DDBJ databases">
        <title>Isolation and description of six Streptomyces strains from soil environments, able to metabolize different microbial glucans.</title>
        <authorList>
            <person name="Widen T."/>
            <person name="Larsbrink J."/>
        </authorList>
    </citation>
    <scope>NUCLEOTIDE SEQUENCE [LARGE SCALE GENOMIC DNA]</scope>
    <source>
        <strain evidence="3 4">Alt3</strain>
    </source>
</reference>
<dbReference type="SMART" id="SM00450">
    <property type="entry name" value="RHOD"/>
    <property type="match status" value="1"/>
</dbReference>
<evidence type="ECO:0000313" key="4">
    <source>
        <dbReference type="Proteomes" id="UP001224433"/>
    </source>
</evidence>
<evidence type="ECO:0000313" key="3">
    <source>
        <dbReference type="EMBL" id="WLQ63478.1"/>
    </source>
</evidence>
<dbReference type="InterPro" id="IPR001763">
    <property type="entry name" value="Rhodanese-like_dom"/>
</dbReference>
<dbReference type="Pfam" id="PF00581">
    <property type="entry name" value="Rhodanese"/>
    <property type="match status" value="1"/>
</dbReference>
<evidence type="ECO:0000256" key="1">
    <source>
        <dbReference type="SAM" id="MobiDB-lite"/>
    </source>
</evidence>
<name>A0ABY9JB26_9ACTN</name>
<dbReference type="PANTHER" id="PTHR43031">
    <property type="entry name" value="FAD-DEPENDENT OXIDOREDUCTASE"/>
    <property type="match status" value="1"/>
</dbReference>
<dbReference type="RefSeq" id="WP_306103194.1">
    <property type="nucleotide sequence ID" value="NZ_CP120983.1"/>
</dbReference>
<dbReference type="Proteomes" id="UP001224433">
    <property type="component" value="Chromosome"/>
</dbReference>
<gene>
    <name evidence="3" type="ORF">P8A20_07660</name>
</gene>
<feature type="domain" description="Rhodanese" evidence="2">
    <location>
        <begin position="41"/>
        <end position="131"/>
    </location>
</feature>